<feature type="active site" evidence="9">
    <location>
        <position position="139"/>
    </location>
</feature>
<evidence type="ECO:0000256" key="3">
    <source>
        <dbReference type="ARBA" id="ARBA00022723"/>
    </source>
</evidence>
<dbReference type="AlphaFoldDB" id="A0A1F4T7A2"/>
<feature type="binding site" description="in other chain" evidence="8">
    <location>
        <position position="304"/>
    </location>
    <ligand>
        <name>IMP</name>
        <dbReference type="ChEBI" id="CHEBI:58053"/>
        <note>ligand shared between dimeric partners</note>
    </ligand>
</feature>
<dbReference type="InterPro" id="IPR042109">
    <property type="entry name" value="Adenylosuccinate_synth_dom1"/>
</dbReference>
<feature type="binding site" evidence="8">
    <location>
        <begin position="40"/>
        <end position="42"/>
    </location>
    <ligand>
        <name>GTP</name>
        <dbReference type="ChEBI" id="CHEBI:37565"/>
    </ligand>
</feature>
<dbReference type="Proteomes" id="UP000178602">
    <property type="component" value="Unassembled WGS sequence"/>
</dbReference>
<keyword evidence="6 8" id="KW-0460">Magnesium</keyword>
<dbReference type="Pfam" id="PF00709">
    <property type="entry name" value="Adenylsucc_synt"/>
    <property type="match status" value="1"/>
</dbReference>
<dbReference type="HAMAP" id="MF_00011">
    <property type="entry name" value="Adenylosucc_synth"/>
    <property type="match status" value="1"/>
</dbReference>
<feature type="binding site" description="in other chain" evidence="8">
    <location>
        <position position="225"/>
    </location>
    <ligand>
        <name>IMP</name>
        <dbReference type="ChEBI" id="CHEBI:58053"/>
        <note>ligand shared between dimeric partners</note>
    </ligand>
</feature>
<dbReference type="PROSITE" id="PS01266">
    <property type="entry name" value="ADENYLOSUCCIN_SYN_1"/>
    <property type="match status" value="1"/>
</dbReference>
<comment type="caution">
    <text evidence="11">The sequence shown here is derived from an EMBL/GenBank/DDBJ whole genome shotgun (WGS) entry which is preliminary data.</text>
</comment>
<keyword evidence="2 8" id="KW-0436">Ligase</keyword>
<proteinExistence type="inferred from homology"/>
<keyword evidence="3 8" id="KW-0479">Metal-binding</keyword>
<keyword evidence="7 8" id="KW-0342">GTP-binding</keyword>
<dbReference type="NCBIfam" id="NF002223">
    <property type="entry name" value="PRK01117.1"/>
    <property type="match status" value="1"/>
</dbReference>
<comment type="cofactor">
    <cofactor evidence="8">
        <name>Mg(2+)</name>
        <dbReference type="ChEBI" id="CHEBI:18420"/>
    </cofactor>
    <text evidence="8">Binds 1 Mg(2+) ion per subunit.</text>
</comment>
<sequence length="425" mass="47431">MPVSVIVGTQWGDEGKGKITDLLSRDMEMVVRYQGGNNAGHTVVIGETKYKLHLIPSGIFYDKTLCVIGNGVVLDPAVLIQEIKSLRETGQKVANLRISSQAHLIFQYHRDLDAAQEEKHEAGRIGTTNRGIGPCYVDKFNRRGIRIWDFTNKDVFRQKLDWNIREKSFLLNNYYGRNINYNVDRIIDEYFAYYNEIKELVVEESTSLIHEAISKGRKVLMEGAQGTMLDVDHGTYPYVTSSNPISGGACSGAGFGPSRVNTVIGVAKAYVTRVGSGPFPTELEGELGEKLRERGAEYGTTTGRPRRCGWFDGVVMRHAAKINGLTELAITKMDVLDSFDKIKVCVAYECNGKKVMDFPTDINRLAECRPIYEELPGWQSDTTKVTNYKDLPANAKKYLEKLAKLAEAKISLISVGAERGQIIKL</sequence>
<dbReference type="Gene3D" id="3.40.440.10">
    <property type="entry name" value="Adenylosuccinate Synthetase, subunit A, domain 1"/>
    <property type="match status" value="1"/>
</dbReference>
<dbReference type="NCBIfam" id="TIGR00184">
    <property type="entry name" value="purA"/>
    <property type="match status" value="1"/>
</dbReference>
<dbReference type="Gene3D" id="1.10.300.10">
    <property type="entry name" value="Adenylosuccinate Synthetase, subunit A, domain 2"/>
    <property type="match status" value="1"/>
</dbReference>
<dbReference type="InterPro" id="IPR042110">
    <property type="entry name" value="Adenylosuccinate_synth_dom2"/>
</dbReference>
<name>A0A1F4T7A2_UNCSA</name>
<feature type="active site" description="Proton acceptor" evidence="8">
    <location>
        <position position="13"/>
    </location>
</feature>
<feature type="binding site" evidence="8">
    <location>
        <begin position="12"/>
        <end position="18"/>
    </location>
    <ligand>
        <name>GTP</name>
        <dbReference type="ChEBI" id="CHEBI:37565"/>
    </ligand>
</feature>
<comment type="function">
    <text evidence="8">Plays an important role in the de novo pathway of purine nucleotide biosynthesis. Catalyzes the first committed step in the biosynthesis of AMP from IMP.</text>
</comment>
<dbReference type="GO" id="GO:0005737">
    <property type="term" value="C:cytoplasm"/>
    <property type="evidence" value="ECO:0007669"/>
    <property type="project" value="UniProtKB-SubCell"/>
</dbReference>
<evidence type="ECO:0000256" key="9">
    <source>
        <dbReference type="PROSITE-ProRule" id="PRU10134"/>
    </source>
</evidence>
<dbReference type="InterPro" id="IPR033128">
    <property type="entry name" value="Adenylosuccin_syn_Lys_AS"/>
</dbReference>
<dbReference type="InterPro" id="IPR042111">
    <property type="entry name" value="Adenylosuccinate_synth_dom3"/>
</dbReference>
<keyword evidence="8" id="KW-0963">Cytoplasm</keyword>
<evidence type="ECO:0000256" key="7">
    <source>
        <dbReference type="ARBA" id="ARBA00023134"/>
    </source>
</evidence>
<dbReference type="GO" id="GO:0046040">
    <property type="term" value="P:IMP metabolic process"/>
    <property type="evidence" value="ECO:0007669"/>
    <property type="project" value="TreeGrafter"/>
</dbReference>
<organism evidence="11 12">
    <name type="scientific">candidate division WOR-1 bacterium RIFOXYC12_FULL_54_18</name>
    <dbReference type="NCBI Taxonomy" id="1802584"/>
    <lineage>
        <taxon>Bacteria</taxon>
        <taxon>Bacillati</taxon>
        <taxon>Saganbacteria</taxon>
    </lineage>
</organism>
<comment type="pathway">
    <text evidence="8 10">Purine metabolism; AMP biosynthesis via de novo pathway; AMP from IMP: step 1/2.</text>
</comment>
<dbReference type="FunFam" id="3.90.170.10:FF:000001">
    <property type="entry name" value="Adenylosuccinate synthetase"/>
    <property type="match status" value="1"/>
</dbReference>
<feature type="binding site" description="in other chain" evidence="8">
    <location>
        <position position="240"/>
    </location>
    <ligand>
        <name>IMP</name>
        <dbReference type="ChEBI" id="CHEBI:58053"/>
        <note>ligand shared between dimeric partners</note>
    </ligand>
</feature>
<gene>
    <name evidence="8" type="primary">purA</name>
    <name evidence="11" type="ORF">A3K49_03105</name>
</gene>
<dbReference type="GO" id="GO:0005525">
    <property type="term" value="F:GTP binding"/>
    <property type="evidence" value="ECO:0007669"/>
    <property type="project" value="UniProtKB-UniRule"/>
</dbReference>
<evidence type="ECO:0000313" key="11">
    <source>
        <dbReference type="EMBL" id="OGC27973.1"/>
    </source>
</evidence>
<keyword evidence="5 8" id="KW-0658">Purine biosynthesis</keyword>
<reference evidence="11 12" key="1">
    <citation type="journal article" date="2016" name="Nat. Commun.">
        <title>Thousands of microbial genomes shed light on interconnected biogeochemical processes in an aquifer system.</title>
        <authorList>
            <person name="Anantharaman K."/>
            <person name="Brown C.T."/>
            <person name="Hug L.A."/>
            <person name="Sharon I."/>
            <person name="Castelle C.J."/>
            <person name="Probst A.J."/>
            <person name="Thomas B.C."/>
            <person name="Singh A."/>
            <person name="Wilkins M.J."/>
            <person name="Karaoz U."/>
            <person name="Brodie E.L."/>
            <person name="Williams K.H."/>
            <person name="Hubbard S.S."/>
            <person name="Banfield J.F."/>
        </authorList>
    </citation>
    <scope>NUCLEOTIDE SEQUENCE [LARGE SCALE GENOMIC DNA]</scope>
</reference>
<dbReference type="UniPathway" id="UPA00075">
    <property type="reaction ID" value="UER00335"/>
</dbReference>
<feature type="binding site" description="in other chain" evidence="8">
    <location>
        <begin position="38"/>
        <end position="41"/>
    </location>
    <ligand>
        <name>IMP</name>
        <dbReference type="ChEBI" id="CHEBI:58053"/>
        <note>ligand shared between dimeric partners</note>
    </ligand>
</feature>
<dbReference type="InterPro" id="IPR001114">
    <property type="entry name" value="Adenylosuccinate_synthetase"/>
</dbReference>
<evidence type="ECO:0000256" key="5">
    <source>
        <dbReference type="ARBA" id="ARBA00022755"/>
    </source>
</evidence>
<dbReference type="InterPro" id="IPR027417">
    <property type="entry name" value="P-loop_NTPase"/>
</dbReference>
<feature type="binding site" description="in other chain" evidence="8">
    <location>
        <begin position="13"/>
        <end position="16"/>
    </location>
    <ligand>
        <name>IMP</name>
        <dbReference type="ChEBI" id="CHEBI:58053"/>
        <note>ligand shared between dimeric partners</note>
    </ligand>
</feature>
<dbReference type="EC" id="6.3.4.4" evidence="8 10"/>
<evidence type="ECO:0000256" key="6">
    <source>
        <dbReference type="ARBA" id="ARBA00022842"/>
    </source>
</evidence>
<dbReference type="SMART" id="SM00788">
    <property type="entry name" value="Adenylsucc_synt"/>
    <property type="match status" value="1"/>
</dbReference>
<evidence type="ECO:0000256" key="2">
    <source>
        <dbReference type="ARBA" id="ARBA00022598"/>
    </source>
</evidence>
<dbReference type="SUPFAM" id="SSF52540">
    <property type="entry name" value="P-loop containing nucleoside triphosphate hydrolases"/>
    <property type="match status" value="1"/>
</dbReference>
<evidence type="ECO:0000256" key="1">
    <source>
        <dbReference type="ARBA" id="ARBA00011738"/>
    </source>
</evidence>
<feature type="binding site" description="in other chain" evidence="8">
    <location>
        <position position="128"/>
    </location>
    <ligand>
        <name>IMP</name>
        <dbReference type="ChEBI" id="CHEBI:58053"/>
        <note>ligand shared between dimeric partners</note>
    </ligand>
</feature>
<feature type="binding site" evidence="8">
    <location>
        <position position="142"/>
    </location>
    <ligand>
        <name>IMP</name>
        <dbReference type="ChEBI" id="CHEBI:58053"/>
        <note>ligand shared between dimeric partners</note>
    </ligand>
</feature>
<comment type="catalytic activity">
    <reaction evidence="8 10">
        <text>IMP + L-aspartate + GTP = N(6)-(1,2-dicarboxyethyl)-AMP + GDP + phosphate + 2 H(+)</text>
        <dbReference type="Rhea" id="RHEA:15753"/>
        <dbReference type="ChEBI" id="CHEBI:15378"/>
        <dbReference type="ChEBI" id="CHEBI:29991"/>
        <dbReference type="ChEBI" id="CHEBI:37565"/>
        <dbReference type="ChEBI" id="CHEBI:43474"/>
        <dbReference type="ChEBI" id="CHEBI:57567"/>
        <dbReference type="ChEBI" id="CHEBI:58053"/>
        <dbReference type="ChEBI" id="CHEBI:58189"/>
        <dbReference type="EC" id="6.3.4.4"/>
    </reaction>
</comment>
<dbReference type="PANTHER" id="PTHR11846">
    <property type="entry name" value="ADENYLOSUCCINATE SYNTHETASE"/>
    <property type="match status" value="1"/>
</dbReference>
<feature type="binding site" evidence="8">
    <location>
        <position position="40"/>
    </location>
    <ligand>
        <name>Mg(2+)</name>
        <dbReference type="ChEBI" id="CHEBI:18420"/>
    </ligand>
</feature>
<keyword evidence="4 8" id="KW-0547">Nucleotide-binding</keyword>
<dbReference type="PANTHER" id="PTHR11846:SF0">
    <property type="entry name" value="ADENYLOSUCCINATE SYNTHETASE"/>
    <property type="match status" value="1"/>
</dbReference>
<evidence type="ECO:0000256" key="10">
    <source>
        <dbReference type="RuleBase" id="RU000520"/>
    </source>
</evidence>
<dbReference type="EMBL" id="MEUG01000001">
    <property type="protein sequence ID" value="OGC27973.1"/>
    <property type="molecule type" value="Genomic_DNA"/>
</dbReference>
<evidence type="ECO:0000256" key="4">
    <source>
        <dbReference type="ARBA" id="ARBA00022741"/>
    </source>
</evidence>
<evidence type="ECO:0000313" key="12">
    <source>
        <dbReference type="Proteomes" id="UP000178602"/>
    </source>
</evidence>
<dbReference type="FunFam" id="1.10.300.10:FF:000001">
    <property type="entry name" value="Adenylosuccinate synthetase"/>
    <property type="match status" value="1"/>
</dbReference>
<comment type="similarity">
    <text evidence="8 10">Belongs to the adenylosuccinate synthetase family.</text>
</comment>
<feature type="binding site" evidence="8">
    <location>
        <begin position="300"/>
        <end position="306"/>
    </location>
    <ligand>
        <name>substrate</name>
    </ligand>
</feature>
<comment type="subunit">
    <text evidence="1 8">Homodimer.</text>
</comment>
<dbReference type="CDD" id="cd03108">
    <property type="entry name" value="AdSS"/>
    <property type="match status" value="1"/>
</dbReference>
<feature type="binding site" evidence="8">
    <location>
        <position position="306"/>
    </location>
    <ligand>
        <name>GTP</name>
        <dbReference type="ChEBI" id="CHEBI:37565"/>
    </ligand>
</feature>
<protein>
    <recommendedName>
        <fullName evidence="8 10">Adenylosuccinate synthetase</fullName>
        <shortName evidence="8">AMPSase</shortName>
        <shortName evidence="8">AdSS</shortName>
        <ecNumber evidence="8 10">6.3.4.4</ecNumber>
    </recommendedName>
    <alternativeName>
        <fullName evidence="8">IMP--aspartate ligase</fullName>
    </alternativeName>
</protein>
<comment type="subcellular location">
    <subcellularLocation>
        <location evidence="8">Cytoplasm</location>
    </subcellularLocation>
</comment>
<feature type="binding site" evidence="8">
    <location>
        <begin position="332"/>
        <end position="334"/>
    </location>
    <ligand>
        <name>GTP</name>
        <dbReference type="ChEBI" id="CHEBI:37565"/>
    </ligand>
</feature>
<feature type="binding site" evidence="8">
    <location>
        <begin position="414"/>
        <end position="416"/>
    </location>
    <ligand>
        <name>GTP</name>
        <dbReference type="ChEBI" id="CHEBI:37565"/>
    </ligand>
</feature>
<feature type="active site" description="Proton donor" evidence="8">
    <location>
        <position position="41"/>
    </location>
</feature>
<dbReference type="PROSITE" id="PS00513">
    <property type="entry name" value="ADENYLOSUCCIN_SYN_2"/>
    <property type="match status" value="1"/>
</dbReference>
<evidence type="ECO:0000256" key="8">
    <source>
        <dbReference type="HAMAP-Rule" id="MF_00011"/>
    </source>
</evidence>
<dbReference type="Gene3D" id="3.90.170.10">
    <property type="entry name" value="Adenylosuccinate Synthetase, subunit A, domain 3"/>
    <property type="match status" value="1"/>
</dbReference>
<dbReference type="GO" id="GO:0004019">
    <property type="term" value="F:adenylosuccinate synthase activity"/>
    <property type="evidence" value="ECO:0007669"/>
    <property type="project" value="UniProtKB-UniRule"/>
</dbReference>
<dbReference type="GO" id="GO:0044208">
    <property type="term" value="P:'de novo' AMP biosynthetic process"/>
    <property type="evidence" value="ECO:0007669"/>
    <property type="project" value="UniProtKB-UniRule"/>
</dbReference>
<accession>A0A1F4T7A2</accession>
<dbReference type="InterPro" id="IPR018220">
    <property type="entry name" value="Adenylosuccin_syn_GTP-bd"/>
</dbReference>
<dbReference type="GO" id="GO:0000287">
    <property type="term" value="F:magnesium ion binding"/>
    <property type="evidence" value="ECO:0007669"/>
    <property type="project" value="UniProtKB-UniRule"/>
</dbReference>
<feature type="binding site" evidence="8">
    <location>
        <position position="13"/>
    </location>
    <ligand>
        <name>Mg(2+)</name>
        <dbReference type="ChEBI" id="CHEBI:18420"/>
    </ligand>
</feature>